<dbReference type="PANTHER" id="PTHR24198">
    <property type="entry name" value="ANKYRIN REPEAT AND PROTEIN KINASE DOMAIN-CONTAINING PROTEIN"/>
    <property type="match status" value="1"/>
</dbReference>
<dbReference type="PANTHER" id="PTHR24198:SF165">
    <property type="entry name" value="ANKYRIN REPEAT-CONTAINING PROTEIN-RELATED"/>
    <property type="match status" value="1"/>
</dbReference>
<dbReference type="AlphaFoldDB" id="R8BXK2"/>
<feature type="repeat" description="ANK" evidence="3">
    <location>
        <begin position="155"/>
        <end position="187"/>
    </location>
</feature>
<dbReference type="SMART" id="SM00248">
    <property type="entry name" value="ANK"/>
    <property type="match status" value="7"/>
</dbReference>
<dbReference type="Gene3D" id="1.25.40.20">
    <property type="entry name" value="Ankyrin repeat-containing domain"/>
    <property type="match status" value="2"/>
</dbReference>
<evidence type="ECO:0000313" key="4">
    <source>
        <dbReference type="EMBL" id="EOO04060.1"/>
    </source>
</evidence>
<dbReference type="eggNOG" id="KOG0504">
    <property type="taxonomic scope" value="Eukaryota"/>
</dbReference>
<dbReference type="PRINTS" id="PR01415">
    <property type="entry name" value="ANKYRIN"/>
</dbReference>
<evidence type="ECO:0000256" key="2">
    <source>
        <dbReference type="ARBA" id="ARBA00023043"/>
    </source>
</evidence>
<dbReference type="RefSeq" id="XP_007911196.1">
    <property type="nucleotide sequence ID" value="XM_007913005.1"/>
</dbReference>
<keyword evidence="1" id="KW-0677">Repeat</keyword>
<dbReference type="Proteomes" id="UP000014074">
    <property type="component" value="Unassembled WGS sequence"/>
</dbReference>
<evidence type="ECO:0000256" key="3">
    <source>
        <dbReference type="PROSITE-ProRule" id="PRU00023"/>
    </source>
</evidence>
<keyword evidence="2 3" id="KW-0040">ANK repeat</keyword>
<dbReference type="OrthoDB" id="341259at2759"/>
<evidence type="ECO:0000313" key="5">
    <source>
        <dbReference type="Proteomes" id="UP000014074"/>
    </source>
</evidence>
<dbReference type="GeneID" id="19324505"/>
<feature type="repeat" description="ANK" evidence="3">
    <location>
        <begin position="120"/>
        <end position="154"/>
    </location>
</feature>
<feature type="repeat" description="ANK" evidence="3">
    <location>
        <begin position="94"/>
        <end position="119"/>
    </location>
</feature>
<accession>R8BXK2</accession>
<dbReference type="InterPro" id="IPR036770">
    <property type="entry name" value="Ankyrin_rpt-contain_sf"/>
</dbReference>
<dbReference type="SUPFAM" id="SSF48403">
    <property type="entry name" value="Ankyrin repeat"/>
    <property type="match status" value="1"/>
</dbReference>
<name>R8BXK2_PHAM7</name>
<protein>
    <submittedName>
        <fullName evidence="4">Putative ankyrin repeat-containing protein</fullName>
    </submittedName>
</protein>
<proteinExistence type="predicted"/>
<dbReference type="KEGG" id="tmn:UCRPA7_409"/>
<dbReference type="InterPro" id="IPR002110">
    <property type="entry name" value="Ankyrin_rpt"/>
</dbReference>
<dbReference type="PROSITE" id="PS50088">
    <property type="entry name" value="ANK_REPEAT"/>
    <property type="match status" value="5"/>
</dbReference>
<dbReference type="HOGENOM" id="CLU_000134_18_0_1"/>
<keyword evidence="5" id="KW-1185">Reference proteome</keyword>
<evidence type="ECO:0000256" key="1">
    <source>
        <dbReference type="ARBA" id="ARBA00022737"/>
    </source>
</evidence>
<feature type="repeat" description="ANK" evidence="3">
    <location>
        <begin position="219"/>
        <end position="251"/>
    </location>
</feature>
<feature type="repeat" description="ANK" evidence="3">
    <location>
        <begin position="50"/>
        <end position="78"/>
    </location>
</feature>
<reference evidence="5" key="1">
    <citation type="journal article" date="2013" name="Genome Announc.">
        <title>Draft genome sequence of the ascomycete Phaeoacremonium aleophilum strain UCR-PA7, a causal agent of the esca disease complex in grapevines.</title>
        <authorList>
            <person name="Blanco-Ulate B."/>
            <person name="Rolshausen P."/>
            <person name="Cantu D."/>
        </authorList>
    </citation>
    <scope>NUCLEOTIDE SEQUENCE [LARGE SCALE GENOMIC DNA]</scope>
    <source>
        <strain evidence="5">UCR-PA7</strain>
    </source>
</reference>
<dbReference type="Pfam" id="PF12796">
    <property type="entry name" value="Ank_2"/>
    <property type="match status" value="3"/>
</dbReference>
<dbReference type="PROSITE" id="PS50297">
    <property type="entry name" value="ANK_REP_REGION"/>
    <property type="match status" value="3"/>
</dbReference>
<gene>
    <name evidence="4" type="ORF">UCRPA7_409</name>
</gene>
<organism evidence="4 5">
    <name type="scientific">Phaeoacremonium minimum (strain UCR-PA7)</name>
    <name type="common">Esca disease fungus</name>
    <name type="synonym">Togninia minima</name>
    <dbReference type="NCBI Taxonomy" id="1286976"/>
    <lineage>
        <taxon>Eukaryota</taxon>
        <taxon>Fungi</taxon>
        <taxon>Dikarya</taxon>
        <taxon>Ascomycota</taxon>
        <taxon>Pezizomycotina</taxon>
        <taxon>Sordariomycetes</taxon>
        <taxon>Sordariomycetidae</taxon>
        <taxon>Togniniales</taxon>
        <taxon>Togniniaceae</taxon>
        <taxon>Phaeoacremonium</taxon>
    </lineage>
</organism>
<sequence length="293" mass="31985">MGADPNMGIESTAEAGKWSPLVVASDDGFKQCVQLLLDNNANPNISGPTEIGTPLRYAAVKGHLDICRLLLLGGAEPNSSLINPPILIQIITDYAASDNQLEVFDLLLEHNADVNAKDSDGVPVLIHAVKSNSQGDSFVRRLLEHDADVNILDSDNNGALYYAAENGHQELVELLLEKNAAVNQVSTAGVTPLYFAVPEPEIARVLLEKGADPDLARSYGFTALMFAAWFKHTETLEYLLKHNASVDLEYSGDDEDLKGWTALTVSNSRSGCFVYYNPCRKSHDRRLSPKLVY</sequence>
<dbReference type="EMBL" id="KB932806">
    <property type="protein sequence ID" value="EOO04060.1"/>
    <property type="molecule type" value="Genomic_DNA"/>
</dbReference>